<feature type="binding site" evidence="13">
    <location>
        <position position="14"/>
    </location>
    <ligand>
        <name>Mg(2+)</name>
        <dbReference type="ChEBI" id="CHEBI:18420"/>
    </ligand>
</feature>
<protein>
    <recommendedName>
        <fullName evidence="6 13">Phosphoglycolate phosphatase</fullName>
        <shortName evidence="13">PGP</shortName>
        <shortName evidence="13">PGPase</shortName>
        <ecNumber evidence="6 13">3.1.3.18</ecNumber>
    </recommendedName>
</protein>
<dbReference type="Gene3D" id="3.40.50.1000">
    <property type="entry name" value="HAD superfamily/HAD-like"/>
    <property type="match status" value="1"/>
</dbReference>
<evidence type="ECO:0000256" key="10">
    <source>
        <dbReference type="ARBA" id="ARBA00022842"/>
    </source>
</evidence>
<dbReference type="PANTHER" id="PTHR43434">
    <property type="entry name" value="PHOSPHOGLYCOLATE PHOSPHATASE"/>
    <property type="match status" value="1"/>
</dbReference>
<dbReference type="InterPro" id="IPR006549">
    <property type="entry name" value="HAD-SF_hydro_IIIA"/>
</dbReference>
<gene>
    <name evidence="14" type="ORF">AAV94_07560</name>
</gene>
<organism evidence="14 15">
    <name type="scientific">Lampropedia cohaerens</name>
    <dbReference type="NCBI Taxonomy" id="1610491"/>
    <lineage>
        <taxon>Bacteria</taxon>
        <taxon>Pseudomonadati</taxon>
        <taxon>Pseudomonadota</taxon>
        <taxon>Betaproteobacteria</taxon>
        <taxon>Burkholderiales</taxon>
        <taxon>Comamonadaceae</taxon>
        <taxon>Lampropedia</taxon>
    </lineage>
</organism>
<dbReference type="Gene3D" id="1.10.150.240">
    <property type="entry name" value="Putative phosphatase, domain 2"/>
    <property type="match status" value="1"/>
</dbReference>
<comment type="cofactor">
    <cofactor evidence="2 13">
        <name>Mg(2+)</name>
        <dbReference type="ChEBI" id="CHEBI:18420"/>
    </cofactor>
</comment>
<dbReference type="GO" id="GO:0046872">
    <property type="term" value="F:metal ion binding"/>
    <property type="evidence" value="ECO:0007669"/>
    <property type="project" value="UniProtKB-KW"/>
</dbReference>
<comment type="caution">
    <text evidence="14">The sequence shown here is derived from an EMBL/GenBank/DDBJ whole genome shotgun (WGS) entry which is preliminary data.</text>
</comment>
<feature type="active site" description="Nucleophile" evidence="13">
    <location>
        <position position="12"/>
    </location>
</feature>
<dbReference type="PANTHER" id="PTHR43434:SF1">
    <property type="entry name" value="PHOSPHOGLYCOLATE PHOSPHATASE"/>
    <property type="match status" value="1"/>
</dbReference>
<dbReference type="Pfam" id="PF13419">
    <property type="entry name" value="HAD_2"/>
    <property type="match status" value="1"/>
</dbReference>
<evidence type="ECO:0000313" key="14">
    <source>
        <dbReference type="EMBL" id="KKW68012.1"/>
    </source>
</evidence>
<dbReference type="InterPro" id="IPR023214">
    <property type="entry name" value="HAD_sf"/>
</dbReference>
<evidence type="ECO:0000313" key="15">
    <source>
        <dbReference type="Proteomes" id="UP000050580"/>
    </source>
</evidence>
<dbReference type="GO" id="GO:0006281">
    <property type="term" value="P:DNA repair"/>
    <property type="evidence" value="ECO:0007669"/>
    <property type="project" value="TreeGrafter"/>
</dbReference>
<evidence type="ECO:0000256" key="4">
    <source>
        <dbReference type="ARBA" id="ARBA00006171"/>
    </source>
</evidence>
<dbReference type="SFLD" id="SFLDG01135">
    <property type="entry name" value="C1.5.6:_HAD__Beta-PGM__Phospha"/>
    <property type="match status" value="1"/>
</dbReference>
<feature type="binding site" evidence="13">
    <location>
        <position position="182"/>
    </location>
    <ligand>
        <name>Mg(2+)</name>
        <dbReference type="ChEBI" id="CHEBI:18420"/>
    </ligand>
</feature>
<dbReference type="InterPro" id="IPR006439">
    <property type="entry name" value="HAD-SF_hydro_IA"/>
</dbReference>
<dbReference type="GO" id="GO:0005829">
    <property type="term" value="C:cytosol"/>
    <property type="evidence" value="ECO:0007669"/>
    <property type="project" value="TreeGrafter"/>
</dbReference>
<dbReference type="NCBIfam" id="TIGR01509">
    <property type="entry name" value="HAD-SF-IA-v3"/>
    <property type="match status" value="1"/>
</dbReference>
<dbReference type="HAMAP" id="MF_00495">
    <property type="entry name" value="GPH_hydrolase_bact"/>
    <property type="match status" value="1"/>
</dbReference>
<dbReference type="UniPathway" id="UPA00865">
    <property type="reaction ID" value="UER00834"/>
</dbReference>
<keyword evidence="11 13" id="KW-0119">Carbohydrate metabolism</keyword>
<evidence type="ECO:0000256" key="8">
    <source>
        <dbReference type="ARBA" id="ARBA00022723"/>
    </source>
</evidence>
<dbReference type="InterPro" id="IPR041492">
    <property type="entry name" value="HAD_2"/>
</dbReference>
<keyword evidence="7" id="KW-0113">Calvin cycle</keyword>
<accession>A0A0U1PZS3</accession>
<dbReference type="OrthoDB" id="9807630at2"/>
<keyword evidence="8 13" id="KW-0479">Metal-binding</keyword>
<reference evidence="14 15" key="1">
    <citation type="submission" date="2015-05" db="EMBL/GenBank/DDBJ databases">
        <title>Draft genome sequence of Lampropedia sp. CT6, isolated from the microbial mat of a hot water spring, located at Manikaran, India.</title>
        <authorList>
            <person name="Tripathi C."/>
            <person name="Rani P."/>
            <person name="Mahato N.K."/>
            <person name="Lal R."/>
        </authorList>
    </citation>
    <scope>NUCLEOTIDE SEQUENCE [LARGE SCALE GENOMIC DNA]</scope>
    <source>
        <strain evidence="14 15">CT6</strain>
    </source>
</reference>
<dbReference type="RefSeq" id="WP_046741714.1">
    <property type="nucleotide sequence ID" value="NZ_LBNQ01000023.1"/>
</dbReference>
<dbReference type="InterPro" id="IPR036412">
    <property type="entry name" value="HAD-like_sf"/>
</dbReference>
<dbReference type="EMBL" id="LBNQ01000023">
    <property type="protein sequence ID" value="KKW68012.1"/>
    <property type="molecule type" value="Genomic_DNA"/>
</dbReference>
<comment type="pathway">
    <text evidence="3 13">Organic acid metabolism; glycolate biosynthesis; glycolate from 2-phosphoglycolate: step 1/1.</text>
</comment>
<evidence type="ECO:0000256" key="12">
    <source>
        <dbReference type="ARBA" id="ARBA00059247"/>
    </source>
</evidence>
<dbReference type="GO" id="GO:0046295">
    <property type="term" value="P:glycolate biosynthetic process"/>
    <property type="evidence" value="ECO:0007669"/>
    <property type="project" value="UniProtKB-UniRule"/>
</dbReference>
<dbReference type="NCBIfam" id="TIGR01662">
    <property type="entry name" value="HAD-SF-IIIA"/>
    <property type="match status" value="1"/>
</dbReference>
<sequence length="234" mass="25269">MTVHRPHAILLDLDGTLIDTLDEFEHALADMLAGLGLPGPDRTHIAHTIGKGSEHLIRSVLTRALEQDGRASDEAAVQALYAPAMEGYLRAYEAQQHQLARLYPGVREGLQCLHRKGYPMAVVTNKPTRLAEPLLSATGLDAYIAFLYGGDSFARRKPDPLPLRKACERLQVAPAQALMIGDSANDAAAARAAGCPVVLMRYGFNHGQPVEQVPADGYFDSIAEIATQLPPRSA</sequence>
<dbReference type="NCBIfam" id="TIGR01549">
    <property type="entry name" value="HAD-SF-IA-v1"/>
    <property type="match status" value="1"/>
</dbReference>
<dbReference type="InterPro" id="IPR037512">
    <property type="entry name" value="PGPase_prok"/>
</dbReference>
<evidence type="ECO:0000256" key="2">
    <source>
        <dbReference type="ARBA" id="ARBA00001946"/>
    </source>
</evidence>
<keyword evidence="10 13" id="KW-0460">Magnesium</keyword>
<dbReference type="SFLD" id="SFLDS00003">
    <property type="entry name" value="Haloacid_Dehalogenase"/>
    <property type="match status" value="1"/>
</dbReference>
<dbReference type="SFLD" id="SFLDG01129">
    <property type="entry name" value="C1.5:_HAD__Beta-PGM__Phosphata"/>
    <property type="match status" value="1"/>
</dbReference>
<dbReference type="InterPro" id="IPR023198">
    <property type="entry name" value="PGP-like_dom2"/>
</dbReference>
<feature type="binding site" evidence="13">
    <location>
        <position position="12"/>
    </location>
    <ligand>
        <name>Mg(2+)</name>
        <dbReference type="ChEBI" id="CHEBI:18420"/>
    </ligand>
</feature>
<dbReference type="PRINTS" id="PR00413">
    <property type="entry name" value="HADHALOGNASE"/>
</dbReference>
<dbReference type="GO" id="GO:0008967">
    <property type="term" value="F:phosphoglycolate phosphatase activity"/>
    <property type="evidence" value="ECO:0007669"/>
    <property type="project" value="UniProtKB-UniRule"/>
</dbReference>
<keyword evidence="15" id="KW-1185">Reference proteome</keyword>
<proteinExistence type="inferred from homology"/>
<dbReference type="NCBIfam" id="TIGR01449">
    <property type="entry name" value="PGP_bact"/>
    <property type="match status" value="1"/>
</dbReference>
<evidence type="ECO:0000256" key="7">
    <source>
        <dbReference type="ARBA" id="ARBA00022567"/>
    </source>
</evidence>
<keyword evidence="9 13" id="KW-0378">Hydrolase</keyword>
<evidence type="ECO:0000256" key="5">
    <source>
        <dbReference type="ARBA" id="ARBA00011233"/>
    </source>
</evidence>
<comment type="catalytic activity">
    <reaction evidence="1 13">
        <text>2-phosphoglycolate + H2O = glycolate + phosphate</text>
        <dbReference type="Rhea" id="RHEA:14369"/>
        <dbReference type="ChEBI" id="CHEBI:15377"/>
        <dbReference type="ChEBI" id="CHEBI:29805"/>
        <dbReference type="ChEBI" id="CHEBI:43474"/>
        <dbReference type="ChEBI" id="CHEBI:58033"/>
        <dbReference type="EC" id="3.1.3.18"/>
    </reaction>
</comment>
<comment type="function">
    <text evidence="12 13">Specifically catalyzes the dephosphorylation of 2-phosphoglycolate. Is involved in the dissimilation of the intracellular 2-phosphoglycolate formed during the DNA repair of 3'-phosphoglycolate ends, a major class of DNA lesions induced by oxidative stress.</text>
</comment>
<dbReference type="SUPFAM" id="SSF56784">
    <property type="entry name" value="HAD-like"/>
    <property type="match status" value="1"/>
</dbReference>
<dbReference type="Proteomes" id="UP000050580">
    <property type="component" value="Unassembled WGS sequence"/>
</dbReference>
<dbReference type="AlphaFoldDB" id="A0A0U1PZS3"/>
<dbReference type="GO" id="GO:0019253">
    <property type="term" value="P:reductive pentose-phosphate cycle"/>
    <property type="evidence" value="ECO:0007669"/>
    <property type="project" value="UniProtKB-KW"/>
</dbReference>
<comment type="similarity">
    <text evidence="4 13">Belongs to the HAD-like hydrolase superfamily. CbbY/CbbZ/Gph/YieH family.</text>
</comment>
<evidence type="ECO:0000256" key="11">
    <source>
        <dbReference type="ARBA" id="ARBA00023277"/>
    </source>
</evidence>
<evidence type="ECO:0000256" key="13">
    <source>
        <dbReference type="HAMAP-Rule" id="MF_00495"/>
    </source>
</evidence>
<dbReference type="FunFam" id="3.40.50.1000:FF:000022">
    <property type="entry name" value="Phosphoglycolate phosphatase"/>
    <property type="match status" value="1"/>
</dbReference>
<comment type="subunit">
    <text evidence="5">Homotrimer.</text>
</comment>
<evidence type="ECO:0000256" key="9">
    <source>
        <dbReference type="ARBA" id="ARBA00022801"/>
    </source>
</evidence>
<evidence type="ECO:0000256" key="1">
    <source>
        <dbReference type="ARBA" id="ARBA00000830"/>
    </source>
</evidence>
<name>A0A0U1PZS3_9BURK</name>
<dbReference type="InterPro" id="IPR050155">
    <property type="entry name" value="HAD-like_hydrolase_sf"/>
</dbReference>
<evidence type="ECO:0000256" key="6">
    <source>
        <dbReference type="ARBA" id="ARBA00013078"/>
    </source>
</evidence>
<dbReference type="STRING" id="1610491.AAV94_07560"/>
<evidence type="ECO:0000256" key="3">
    <source>
        <dbReference type="ARBA" id="ARBA00004818"/>
    </source>
</evidence>
<dbReference type="EC" id="3.1.3.18" evidence="6 13"/>
<dbReference type="PATRIC" id="fig|1610491.3.peg.1604"/>